<dbReference type="SUPFAM" id="SSF49879">
    <property type="entry name" value="SMAD/FHA domain"/>
    <property type="match status" value="1"/>
</dbReference>
<dbReference type="InterPro" id="IPR008984">
    <property type="entry name" value="SMAD_FHA_dom_sf"/>
</dbReference>
<feature type="compositionally biased region" description="Basic and acidic residues" evidence="1">
    <location>
        <begin position="131"/>
        <end position="151"/>
    </location>
</feature>
<organism evidence="2">
    <name type="scientific">Arion vulgaris</name>
    <dbReference type="NCBI Taxonomy" id="1028688"/>
    <lineage>
        <taxon>Eukaryota</taxon>
        <taxon>Metazoa</taxon>
        <taxon>Spiralia</taxon>
        <taxon>Lophotrochozoa</taxon>
        <taxon>Mollusca</taxon>
        <taxon>Gastropoda</taxon>
        <taxon>Heterobranchia</taxon>
        <taxon>Euthyneura</taxon>
        <taxon>Panpulmonata</taxon>
        <taxon>Eupulmonata</taxon>
        <taxon>Stylommatophora</taxon>
        <taxon>Helicina</taxon>
        <taxon>Arionoidea</taxon>
        <taxon>Arionidae</taxon>
        <taxon>Arion</taxon>
    </lineage>
</organism>
<dbReference type="InterPro" id="IPR017855">
    <property type="entry name" value="SMAD-like_dom_sf"/>
</dbReference>
<evidence type="ECO:0000256" key="1">
    <source>
        <dbReference type="SAM" id="MobiDB-lite"/>
    </source>
</evidence>
<gene>
    <name evidence="2" type="primary">ORF95410</name>
</gene>
<protein>
    <submittedName>
        <fullName evidence="2">Uncharacterized protein</fullName>
    </submittedName>
</protein>
<sequence length="243" mass="28205">KPHRSQPVLSVDILETRGYLPLGHFSKIFDMQEFHSLISLELQKPKFSKINLQKSCITVIRFGNSDLPNCRMPCWLAVININALNVLDDTKVLESISLMTSQLTLNIDKKDNETKEELEEAKMRRQRKQWSRIDQRPQSKMKEANSRKIREELRRRGEKISDHMKYSWEEGVAHKAVISMDKLYEEMRRNQTSDASSPSSPDSGQNSQVRNWAKINVALRNAMRDLQRAEAEETSSNKQHPSL</sequence>
<name>A0A0B7A453_9EUPU</name>
<feature type="compositionally biased region" description="Low complexity" evidence="1">
    <location>
        <begin position="193"/>
        <end position="203"/>
    </location>
</feature>
<dbReference type="AlphaFoldDB" id="A0A0B7A453"/>
<dbReference type="Gene3D" id="2.60.200.10">
    <property type="match status" value="1"/>
</dbReference>
<feature type="region of interest" description="Disordered" evidence="1">
    <location>
        <begin position="123"/>
        <end position="151"/>
    </location>
</feature>
<feature type="non-terminal residue" evidence="2">
    <location>
        <position position="1"/>
    </location>
</feature>
<feature type="region of interest" description="Disordered" evidence="1">
    <location>
        <begin position="188"/>
        <end position="215"/>
    </location>
</feature>
<accession>A0A0B7A453</accession>
<proteinExistence type="predicted"/>
<evidence type="ECO:0000313" key="2">
    <source>
        <dbReference type="EMBL" id="CEK75407.1"/>
    </source>
</evidence>
<reference evidence="2" key="1">
    <citation type="submission" date="2014-12" db="EMBL/GenBank/DDBJ databases">
        <title>Insight into the proteome of Arion vulgaris.</title>
        <authorList>
            <person name="Aradska J."/>
            <person name="Bulat T."/>
            <person name="Smidak R."/>
            <person name="Sarate P."/>
            <person name="Gangsoo J."/>
            <person name="Sialana F."/>
            <person name="Bilban M."/>
            <person name="Lubec G."/>
        </authorList>
    </citation>
    <scope>NUCLEOTIDE SEQUENCE</scope>
    <source>
        <tissue evidence="2">Skin</tissue>
    </source>
</reference>
<dbReference type="EMBL" id="HACG01028542">
    <property type="protein sequence ID" value="CEK75407.1"/>
    <property type="molecule type" value="Transcribed_RNA"/>
</dbReference>